<keyword evidence="5 7" id="KW-0472">Membrane</keyword>
<evidence type="ECO:0000256" key="4">
    <source>
        <dbReference type="ARBA" id="ARBA00023128"/>
    </source>
</evidence>
<dbReference type="Gene3D" id="4.10.95.10">
    <property type="entry name" value="Cytochrome c oxidase, subunit VIa"/>
    <property type="match status" value="1"/>
</dbReference>
<dbReference type="GO" id="GO:0030234">
    <property type="term" value="F:enzyme regulator activity"/>
    <property type="evidence" value="ECO:0007669"/>
    <property type="project" value="TreeGrafter"/>
</dbReference>
<dbReference type="OrthoDB" id="5947505at2759"/>
<evidence type="ECO:0000256" key="7">
    <source>
        <dbReference type="SAM" id="Phobius"/>
    </source>
</evidence>
<feature type="transmembrane region" description="Helical" evidence="7">
    <location>
        <begin position="43"/>
        <end position="64"/>
    </location>
</feature>
<keyword evidence="4" id="KW-0496">Mitochondrion</keyword>
<dbReference type="SUPFAM" id="SSF81411">
    <property type="entry name" value="Mitochondrial cytochrome c oxidase subunit VIa"/>
    <property type="match status" value="1"/>
</dbReference>
<comment type="similarity">
    <text evidence="6">Belongs to the cytochrome c oxidase subunit 6A family.</text>
</comment>
<gene>
    <name evidence="8" type="ORF">CC85DRAFT_228339</name>
</gene>
<sequence length="119" mass="13518">ARRSATTLARAGRYYSTASAEAGNEFLAQRAAVKEHAKGTTKLWRNVSFFVCIPVTILGSAWTWKLEKEHHDHIEHLKHENGGELPVRPDYEYLNIRNKPFPWGMQALFFNPEVNVPAG</sequence>
<dbReference type="AlphaFoldDB" id="A0A0J0XCP5"/>
<evidence type="ECO:0000313" key="8">
    <source>
        <dbReference type="EMBL" id="KLT38836.1"/>
    </source>
</evidence>
<comment type="subcellular location">
    <subcellularLocation>
        <location evidence="1">Mitochondrion inner membrane</location>
    </subcellularLocation>
</comment>
<dbReference type="STRING" id="879819.A0A0J0XCP5"/>
<evidence type="ECO:0000256" key="1">
    <source>
        <dbReference type="ARBA" id="ARBA00004273"/>
    </source>
</evidence>
<dbReference type="InterPro" id="IPR036418">
    <property type="entry name" value="Cyt_c_oxidase_su6a_sf"/>
</dbReference>
<dbReference type="Proteomes" id="UP000053611">
    <property type="component" value="Unassembled WGS sequence"/>
</dbReference>
<dbReference type="InterPro" id="IPR001349">
    <property type="entry name" value="Cyt_c_oxidase_su6a"/>
</dbReference>
<dbReference type="Pfam" id="PF02046">
    <property type="entry name" value="COX6A"/>
    <property type="match status" value="1"/>
</dbReference>
<evidence type="ECO:0000256" key="2">
    <source>
        <dbReference type="ARBA" id="ARBA00022792"/>
    </source>
</evidence>
<keyword evidence="9" id="KW-1185">Reference proteome</keyword>
<dbReference type="EMBL" id="KQ087281">
    <property type="protein sequence ID" value="KLT38836.1"/>
    <property type="molecule type" value="Genomic_DNA"/>
</dbReference>
<proteinExistence type="inferred from homology"/>
<dbReference type="GeneID" id="28980622"/>
<feature type="non-terminal residue" evidence="8">
    <location>
        <position position="1"/>
    </location>
</feature>
<keyword evidence="2" id="KW-0999">Mitochondrion inner membrane</keyword>
<keyword evidence="3" id="KW-0809">Transit peptide</keyword>
<feature type="non-terminal residue" evidence="8">
    <location>
        <position position="119"/>
    </location>
</feature>
<evidence type="ECO:0000313" key="9">
    <source>
        <dbReference type="Proteomes" id="UP000053611"/>
    </source>
</evidence>
<name>A0A0J0XCP5_9TREE</name>
<keyword evidence="7" id="KW-1133">Transmembrane helix</keyword>
<evidence type="ECO:0000256" key="6">
    <source>
        <dbReference type="RuleBase" id="RU004396"/>
    </source>
</evidence>
<keyword evidence="7" id="KW-0812">Transmembrane</keyword>
<evidence type="ECO:0000256" key="5">
    <source>
        <dbReference type="ARBA" id="ARBA00023136"/>
    </source>
</evidence>
<dbReference type="PIRSF" id="PIRSF000277">
    <property type="entry name" value="COX6A1"/>
    <property type="match status" value="1"/>
</dbReference>
<dbReference type="GO" id="GO:0005743">
    <property type="term" value="C:mitochondrial inner membrane"/>
    <property type="evidence" value="ECO:0007669"/>
    <property type="project" value="UniProtKB-SubCell"/>
</dbReference>
<evidence type="ECO:0000256" key="3">
    <source>
        <dbReference type="ARBA" id="ARBA00022946"/>
    </source>
</evidence>
<protein>
    <submittedName>
        <fullName evidence="8">Putative cytochrome C oxidase subunit</fullName>
    </submittedName>
</protein>
<dbReference type="GO" id="GO:0006123">
    <property type="term" value="P:mitochondrial electron transport, cytochrome c to oxygen"/>
    <property type="evidence" value="ECO:0007669"/>
    <property type="project" value="TreeGrafter"/>
</dbReference>
<reference evidence="8 9" key="1">
    <citation type="submission" date="2015-03" db="EMBL/GenBank/DDBJ databases">
        <title>Genomics and transcriptomics of the oil-accumulating basidiomycete yeast T. oleaginosus allow insights into substrate utilization and the diverse evolutionary trajectories of mating systems in fungi.</title>
        <authorList>
            <consortium name="DOE Joint Genome Institute"/>
            <person name="Kourist R."/>
            <person name="Kracht O."/>
            <person name="Bracharz F."/>
            <person name="Lipzen A."/>
            <person name="Nolan M."/>
            <person name="Ohm R."/>
            <person name="Grigoriev I."/>
            <person name="Sun S."/>
            <person name="Heitman J."/>
            <person name="Bruck T."/>
            <person name="Nowrousian M."/>
        </authorList>
    </citation>
    <scope>NUCLEOTIDE SEQUENCE [LARGE SCALE GENOMIC DNA]</scope>
    <source>
        <strain evidence="8 9">IBC0246</strain>
    </source>
</reference>
<accession>A0A0J0XCP5</accession>
<organism evidence="8 9">
    <name type="scientific">Cutaneotrichosporon oleaginosum</name>
    <dbReference type="NCBI Taxonomy" id="879819"/>
    <lineage>
        <taxon>Eukaryota</taxon>
        <taxon>Fungi</taxon>
        <taxon>Dikarya</taxon>
        <taxon>Basidiomycota</taxon>
        <taxon>Agaricomycotina</taxon>
        <taxon>Tremellomycetes</taxon>
        <taxon>Trichosporonales</taxon>
        <taxon>Trichosporonaceae</taxon>
        <taxon>Cutaneotrichosporon</taxon>
    </lineage>
</organism>
<dbReference type="PANTHER" id="PTHR11504:SF0">
    <property type="entry name" value="CYTOCHROME C OXIDASE SUBUNIT"/>
    <property type="match status" value="1"/>
</dbReference>
<dbReference type="PANTHER" id="PTHR11504">
    <property type="entry name" value="CYTOCHROME C OXIDASE POLYPEPTIDE VIA"/>
    <property type="match status" value="1"/>
</dbReference>